<dbReference type="AlphaFoldDB" id="A0ABD2YX24"/>
<dbReference type="FunFam" id="1.25.40.10:FF:000184">
    <property type="entry name" value="Pentatricopeptide repeat-containing protein, chloroplastic"/>
    <property type="match status" value="1"/>
</dbReference>
<evidence type="ECO:0000256" key="1">
    <source>
        <dbReference type="ARBA" id="ARBA00006643"/>
    </source>
</evidence>
<dbReference type="EMBL" id="JBJUIK010000012">
    <property type="protein sequence ID" value="KAL3511121.1"/>
    <property type="molecule type" value="Genomic_DNA"/>
</dbReference>
<dbReference type="NCBIfam" id="TIGR00756">
    <property type="entry name" value="PPR"/>
    <property type="match status" value="3"/>
</dbReference>
<dbReference type="PANTHER" id="PTHR47926:SF488">
    <property type="entry name" value="DYW DOMAIN-CONTAINING PROTEIN"/>
    <property type="match status" value="1"/>
</dbReference>
<dbReference type="InterPro" id="IPR032867">
    <property type="entry name" value="DYW_dom"/>
</dbReference>
<comment type="similarity">
    <text evidence="1">Belongs to the PPR family. PCMP-H subfamily.</text>
</comment>
<evidence type="ECO:0000256" key="2">
    <source>
        <dbReference type="ARBA" id="ARBA00022737"/>
    </source>
</evidence>
<dbReference type="FunFam" id="1.25.40.10:FF:000427">
    <property type="entry name" value="Pentatricopeptide repeat-containing protein chloroplastic"/>
    <property type="match status" value="1"/>
</dbReference>
<dbReference type="PROSITE" id="PS51375">
    <property type="entry name" value="PPR"/>
    <property type="match status" value="2"/>
</dbReference>
<dbReference type="Pfam" id="PF20431">
    <property type="entry name" value="E_motif"/>
    <property type="match status" value="1"/>
</dbReference>
<dbReference type="Pfam" id="PF13041">
    <property type="entry name" value="PPR_2"/>
    <property type="match status" value="2"/>
</dbReference>
<organism evidence="5 6">
    <name type="scientific">Cinchona calisaya</name>
    <dbReference type="NCBI Taxonomy" id="153742"/>
    <lineage>
        <taxon>Eukaryota</taxon>
        <taxon>Viridiplantae</taxon>
        <taxon>Streptophyta</taxon>
        <taxon>Embryophyta</taxon>
        <taxon>Tracheophyta</taxon>
        <taxon>Spermatophyta</taxon>
        <taxon>Magnoliopsida</taxon>
        <taxon>eudicotyledons</taxon>
        <taxon>Gunneridae</taxon>
        <taxon>Pentapetalae</taxon>
        <taxon>asterids</taxon>
        <taxon>lamiids</taxon>
        <taxon>Gentianales</taxon>
        <taxon>Rubiaceae</taxon>
        <taxon>Cinchonoideae</taxon>
        <taxon>Cinchoneae</taxon>
        <taxon>Cinchona</taxon>
    </lineage>
</organism>
<feature type="domain" description="DYW" evidence="4">
    <location>
        <begin position="514"/>
        <end position="607"/>
    </location>
</feature>
<dbReference type="InterPro" id="IPR046960">
    <property type="entry name" value="PPR_At4g14850-like_plant"/>
</dbReference>
<gene>
    <name evidence="5" type="ORF">ACH5RR_030522</name>
</gene>
<protein>
    <recommendedName>
        <fullName evidence="4">DYW domain-containing protein</fullName>
    </recommendedName>
</protein>
<sequence>MAASVVSLASKLTPFSYSNSTADSPRKDSIPQAHPLSLLPKCNSLRELKQIQAYSIKTHLQSDIFFMKKLLNFCTLSPSSDSMHHARHLFDQIPDRDIVLFNLIARGYAHSEIPLQSLILFVEILCSGLIPDNYTFPSLLKACAKVNALQEGKQLHCLVIKYGLNADIYVCPTLINMYIESSEIGLARCVFDSIIDPCVVTYNAMIMGYVRSSEPNEALSLFRELQAKRLKPTDVTSLGVISSCALLGALDLGKWLHEYVKKNGFDRYIKVNTALIDMYAKCGSLDDAVSVFKGMSFIDTQAWSAMIMAFAIHGCGNEAISFFEDMRKGQIQPDAITFLGVLYACSHTGLVEECFSYFSKMRDEFKIVPGIKHYGCVLDVLGRAGRLNDAYKFIKDLPIDPTPLLWRTLLAACSIYGNIDLGKKVIEKIFSMDQSHSGDYIMFSNMCARAGRWEDAKAFRRMMKDRVLIKVPGCSSIEVHNTVHEFFSGDGTKIEYKELHEAVDKLVEKLKLVGYAPDTSLVFHHDMEDEEKEANLRYHSEKLAIAFGLLNSPPGETIRVIKNLRICGDCHSAAKLISLVVDRQIIVRDIQRFHHFIDGKCSCGDYW</sequence>
<name>A0ABD2YX24_9GENT</name>
<feature type="repeat" description="PPR" evidence="3">
    <location>
        <begin position="299"/>
        <end position="333"/>
    </location>
</feature>
<dbReference type="InterPro" id="IPR002885">
    <property type="entry name" value="PPR_rpt"/>
</dbReference>
<dbReference type="Pfam" id="PF14432">
    <property type="entry name" value="DYW_deaminase"/>
    <property type="match status" value="1"/>
</dbReference>
<evidence type="ECO:0000313" key="5">
    <source>
        <dbReference type="EMBL" id="KAL3511121.1"/>
    </source>
</evidence>
<comment type="caution">
    <text evidence="5">The sequence shown here is derived from an EMBL/GenBank/DDBJ whole genome shotgun (WGS) entry which is preliminary data.</text>
</comment>
<evidence type="ECO:0000259" key="4">
    <source>
        <dbReference type="Pfam" id="PF14432"/>
    </source>
</evidence>
<dbReference type="Proteomes" id="UP001630127">
    <property type="component" value="Unassembled WGS sequence"/>
</dbReference>
<dbReference type="Pfam" id="PF01535">
    <property type="entry name" value="PPR"/>
    <property type="match status" value="1"/>
</dbReference>
<keyword evidence="6" id="KW-1185">Reference proteome</keyword>
<reference evidence="5 6" key="1">
    <citation type="submission" date="2024-11" db="EMBL/GenBank/DDBJ databases">
        <title>A near-complete genome assembly of Cinchona calisaya.</title>
        <authorList>
            <person name="Lian D.C."/>
            <person name="Zhao X.W."/>
            <person name="Wei L."/>
        </authorList>
    </citation>
    <scope>NUCLEOTIDE SEQUENCE [LARGE SCALE GENOMIC DNA]</scope>
    <source>
        <tissue evidence="5">Nenye</tissue>
    </source>
</reference>
<accession>A0ABD2YX24</accession>
<proteinExistence type="inferred from homology"/>
<dbReference type="InterPro" id="IPR046848">
    <property type="entry name" value="E_motif"/>
</dbReference>
<feature type="repeat" description="PPR" evidence="3">
    <location>
        <begin position="198"/>
        <end position="232"/>
    </location>
</feature>
<dbReference type="PANTHER" id="PTHR47926">
    <property type="entry name" value="PENTATRICOPEPTIDE REPEAT-CONTAINING PROTEIN"/>
    <property type="match status" value="1"/>
</dbReference>
<dbReference type="Gene3D" id="1.25.40.10">
    <property type="entry name" value="Tetratricopeptide repeat domain"/>
    <property type="match status" value="2"/>
</dbReference>
<evidence type="ECO:0000256" key="3">
    <source>
        <dbReference type="PROSITE-ProRule" id="PRU00708"/>
    </source>
</evidence>
<keyword evidence="2" id="KW-0677">Repeat</keyword>
<evidence type="ECO:0000313" key="6">
    <source>
        <dbReference type="Proteomes" id="UP001630127"/>
    </source>
</evidence>
<dbReference type="InterPro" id="IPR011990">
    <property type="entry name" value="TPR-like_helical_dom_sf"/>
</dbReference>